<dbReference type="SUPFAM" id="SSF56954">
    <property type="entry name" value="Outer membrane efflux proteins (OEP)"/>
    <property type="match status" value="1"/>
</dbReference>
<evidence type="ECO:0008006" key="10">
    <source>
        <dbReference type="Google" id="ProtNLM"/>
    </source>
</evidence>
<dbReference type="RefSeq" id="WP_058641238.1">
    <property type="nucleotide sequence ID" value="NZ_LDSL01000045.1"/>
</dbReference>
<dbReference type="Gene3D" id="1.20.1600.10">
    <property type="entry name" value="Outer membrane efflux proteins (OEP)"/>
    <property type="match status" value="1"/>
</dbReference>
<keyword evidence="4" id="KW-0472">Membrane</keyword>
<evidence type="ECO:0000256" key="7">
    <source>
        <dbReference type="SAM" id="SignalP"/>
    </source>
</evidence>
<evidence type="ECO:0000256" key="5">
    <source>
        <dbReference type="ARBA" id="ARBA00023237"/>
    </source>
</evidence>
<accession>A0A147H249</accession>
<dbReference type="GO" id="GO:0009279">
    <property type="term" value="C:cell outer membrane"/>
    <property type="evidence" value="ECO:0007669"/>
    <property type="project" value="UniProtKB-SubCell"/>
</dbReference>
<keyword evidence="3" id="KW-0812">Transmembrane</keyword>
<keyword evidence="9" id="KW-1185">Reference proteome</keyword>
<feature type="region of interest" description="Disordered" evidence="6">
    <location>
        <begin position="420"/>
        <end position="464"/>
    </location>
</feature>
<evidence type="ECO:0000313" key="8">
    <source>
        <dbReference type="EMBL" id="KTT23883.1"/>
    </source>
</evidence>
<evidence type="ECO:0000256" key="2">
    <source>
        <dbReference type="ARBA" id="ARBA00022452"/>
    </source>
</evidence>
<protein>
    <recommendedName>
        <fullName evidence="10">Outer membrane protein TolC</fullName>
    </recommendedName>
</protein>
<dbReference type="GO" id="GO:0015562">
    <property type="term" value="F:efflux transmembrane transporter activity"/>
    <property type="evidence" value="ECO:0007669"/>
    <property type="project" value="InterPro"/>
</dbReference>
<dbReference type="PANTHER" id="PTHR30026">
    <property type="entry name" value="OUTER MEMBRANE PROTEIN TOLC"/>
    <property type="match status" value="1"/>
</dbReference>
<dbReference type="GO" id="GO:0015288">
    <property type="term" value="F:porin activity"/>
    <property type="evidence" value="ECO:0007669"/>
    <property type="project" value="TreeGrafter"/>
</dbReference>
<dbReference type="OrthoDB" id="8873694at2"/>
<feature type="compositionally biased region" description="Basic and acidic residues" evidence="6">
    <location>
        <begin position="420"/>
        <end position="430"/>
    </location>
</feature>
<comment type="subcellular location">
    <subcellularLocation>
        <location evidence="1">Cell outer membrane</location>
    </subcellularLocation>
</comment>
<sequence>MPIPRPPAATFVRFARHAATAAALFAFFSSGASAQSFQQALDAARLHDAQYSAQVAAAANKRLQSNQASTAFYPYATAVYSKSDVSADTANSETRYVSLNQPILSYDRFLTLQQSDPLAAQAQADLDQADNDLALRVFTAMADIVRYREQIRALGVQIDGLDEQLRRSTRMRELGQGTVTEVSDFQVRVAIAQANRVSLRNSLQAAERNFTLVTGLAADTANLEVQVPAWSDERPLEELLVQVRETAPAVRSAKYNVELAEIAAKRVTAQYLPQVVAQVSKGQRTGSPLDSSPKVAVTFSAPIGTSPYYDYQRAANDILQKEEGLRYVQDNLTNEFTRLRMANQTYKDEIRIREQAVEGARLSVDGNIKSYQGGVKTNIDVITSYQTLADTEVALVTSRLSLAEADLRLRLLTRSSTIKPVERQSSERGTTESLNTTVSVDAPADANLQGADHDEARASAGSRP</sequence>
<keyword evidence="2" id="KW-1134">Transmembrane beta strand</keyword>
<proteinExistence type="predicted"/>
<dbReference type="EMBL" id="LDSL01000045">
    <property type="protein sequence ID" value="KTT23883.1"/>
    <property type="molecule type" value="Genomic_DNA"/>
</dbReference>
<organism evidence="8 9">
    <name type="scientific">Pseudacidovorax intermedius</name>
    <dbReference type="NCBI Taxonomy" id="433924"/>
    <lineage>
        <taxon>Bacteria</taxon>
        <taxon>Pseudomonadati</taxon>
        <taxon>Pseudomonadota</taxon>
        <taxon>Betaproteobacteria</taxon>
        <taxon>Burkholderiales</taxon>
        <taxon>Comamonadaceae</taxon>
        <taxon>Pseudacidovorax</taxon>
    </lineage>
</organism>
<feature type="signal peptide" evidence="7">
    <location>
        <begin position="1"/>
        <end position="34"/>
    </location>
</feature>
<gene>
    <name evidence="8" type="ORF">NS331_06760</name>
</gene>
<evidence type="ECO:0000256" key="1">
    <source>
        <dbReference type="ARBA" id="ARBA00004442"/>
    </source>
</evidence>
<name>A0A147H249_9BURK</name>
<feature type="chain" id="PRO_5007546955" description="Outer membrane protein TolC" evidence="7">
    <location>
        <begin position="35"/>
        <end position="464"/>
    </location>
</feature>
<keyword evidence="7" id="KW-0732">Signal</keyword>
<dbReference type="GO" id="GO:1990281">
    <property type="term" value="C:efflux pump complex"/>
    <property type="evidence" value="ECO:0007669"/>
    <property type="project" value="TreeGrafter"/>
</dbReference>
<evidence type="ECO:0000313" key="9">
    <source>
        <dbReference type="Proteomes" id="UP000072741"/>
    </source>
</evidence>
<dbReference type="Proteomes" id="UP000072741">
    <property type="component" value="Unassembled WGS sequence"/>
</dbReference>
<evidence type="ECO:0000256" key="4">
    <source>
        <dbReference type="ARBA" id="ARBA00023136"/>
    </source>
</evidence>
<evidence type="ECO:0000256" key="3">
    <source>
        <dbReference type="ARBA" id="ARBA00022692"/>
    </source>
</evidence>
<reference evidence="8 9" key="1">
    <citation type="journal article" date="2016" name="Front. Microbiol.">
        <title>Genomic Resource of Rice Seed Associated Bacteria.</title>
        <authorList>
            <person name="Midha S."/>
            <person name="Bansal K."/>
            <person name="Sharma S."/>
            <person name="Kumar N."/>
            <person name="Patil P.P."/>
            <person name="Chaudhry V."/>
            <person name="Patil P.B."/>
        </authorList>
    </citation>
    <scope>NUCLEOTIDE SEQUENCE [LARGE SCALE GENOMIC DNA]</scope>
    <source>
        <strain evidence="8 9">NS331</strain>
    </source>
</reference>
<comment type="caution">
    <text evidence="8">The sequence shown here is derived from an EMBL/GenBank/DDBJ whole genome shotgun (WGS) entry which is preliminary data.</text>
</comment>
<dbReference type="PANTHER" id="PTHR30026:SF20">
    <property type="entry name" value="OUTER MEMBRANE PROTEIN TOLC"/>
    <property type="match status" value="1"/>
</dbReference>
<evidence type="ECO:0000256" key="6">
    <source>
        <dbReference type="SAM" id="MobiDB-lite"/>
    </source>
</evidence>
<dbReference type="InterPro" id="IPR051906">
    <property type="entry name" value="TolC-like"/>
</dbReference>
<keyword evidence="5" id="KW-0998">Cell outer membrane</keyword>
<dbReference type="AlphaFoldDB" id="A0A147H249"/>